<accession>A0A7E5WYW9</accession>
<evidence type="ECO:0000256" key="1">
    <source>
        <dbReference type="SAM" id="MobiDB-lite"/>
    </source>
</evidence>
<dbReference type="Proteomes" id="UP000322000">
    <property type="component" value="Unplaced"/>
</dbReference>
<dbReference type="KEGG" id="tnl:113507404"/>
<dbReference type="InParanoid" id="A0A7E5WYW9"/>
<dbReference type="GeneID" id="113507404"/>
<gene>
    <name evidence="4" type="primary">LOC113507404</name>
</gene>
<name>A0A7E5WYW9_TRINI</name>
<reference evidence="4" key="1">
    <citation type="submission" date="2025-08" db="UniProtKB">
        <authorList>
            <consortium name="RefSeq"/>
        </authorList>
    </citation>
    <scope>IDENTIFICATION</scope>
</reference>
<proteinExistence type="predicted"/>
<dbReference type="RefSeq" id="XP_026746065.1">
    <property type="nucleotide sequence ID" value="XM_026890264.1"/>
</dbReference>
<organism evidence="3 4">
    <name type="scientific">Trichoplusia ni</name>
    <name type="common">Cabbage looper</name>
    <dbReference type="NCBI Taxonomy" id="7111"/>
    <lineage>
        <taxon>Eukaryota</taxon>
        <taxon>Metazoa</taxon>
        <taxon>Ecdysozoa</taxon>
        <taxon>Arthropoda</taxon>
        <taxon>Hexapoda</taxon>
        <taxon>Insecta</taxon>
        <taxon>Pterygota</taxon>
        <taxon>Neoptera</taxon>
        <taxon>Endopterygota</taxon>
        <taxon>Lepidoptera</taxon>
        <taxon>Glossata</taxon>
        <taxon>Ditrysia</taxon>
        <taxon>Noctuoidea</taxon>
        <taxon>Noctuidae</taxon>
        <taxon>Plusiinae</taxon>
        <taxon>Trichoplusia</taxon>
    </lineage>
</organism>
<dbReference type="OrthoDB" id="5970915at2759"/>
<dbReference type="CTD" id="682"/>
<keyword evidence="2" id="KW-0732">Signal</keyword>
<dbReference type="Gene3D" id="2.60.40.10">
    <property type="entry name" value="Immunoglobulins"/>
    <property type="match status" value="1"/>
</dbReference>
<feature type="chain" id="PRO_5028924449" evidence="2">
    <location>
        <begin position="23"/>
        <end position="127"/>
    </location>
</feature>
<dbReference type="InterPro" id="IPR013783">
    <property type="entry name" value="Ig-like_fold"/>
</dbReference>
<sequence>MRRQFVMPLALLFIAFGVSSYAQSAADEAERRLTVDEGAPLTVECALRVEERAEWRLDGAPPPPDMRPAGEAAGAGRLTARLRAPAARPQHAGVYTCARQPAQRIRVLVRAAPAPAAQPGTARPLRT</sequence>
<protein>
    <submittedName>
        <fullName evidence="4">Uncharacterized protein LOC113507404</fullName>
    </submittedName>
</protein>
<feature type="region of interest" description="Disordered" evidence="1">
    <location>
        <begin position="56"/>
        <end position="75"/>
    </location>
</feature>
<dbReference type="SUPFAM" id="SSF48726">
    <property type="entry name" value="Immunoglobulin"/>
    <property type="match status" value="1"/>
</dbReference>
<evidence type="ECO:0000313" key="4">
    <source>
        <dbReference type="RefSeq" id="XP_026746065.1"/>
    </source>
</evidence>
<evidence type="ECO:0000313" key="3">
    <source>
        <dbReference type="Proteomes" id="UP000322000"/>
    </source>
</evidence>
<keyword evidence="3" id="KW-1185">Reference proteome</keyword>
<dbReference type="InterPro" id="IPR036179">
    <property type="entry name" value="Ig-like_dom_sf"/>
</dbReference>
<feature type="signal peptide" evidence="2">
    <location>
        <begin position="1"/>
        <end position="22"/>
    </location>
</feature>
<dbReference type="AlphaFoldDB" id="A0A7E5WYW9"/>
<evidence type="ECO:0000256" key="2">
    <source>
        <dbReference type="SAM" id="SignalP"/>
    </source>
</evidence>